<accession>A0AAJ7W0G2</accession>
<gene>
    <name evidence="3" type="primary">LOC112494162</name>
</gene>
<evidence type="ECO:0000256" key="1">
    <source>
        <dbReference type="SAM" id="SignalP"/>
    </source>
</evidence>
<feature type="signal peptide" evidence="1">
    <location>
        <begin position="1"/>
        <end position="20"/>
    </location>
</feature>
<dbReference type="Proteomes" id="UP000694920">
    <property type="component" value="Unplaced"/>
</dbReference>
<name>A0AAJ7W0G2_CEPCN</name>
<protein>
    <submittedName>
        <fullName evidence="3">Uncharacterized protein LOC112494162</fullName>
    </submittedName>
</protein>
<sequence length="112" mass="11775">MMKSLIFVLCVTAMILCAESAPKTSCVKNTNACVRSAECCTGCCHEEKCVSFSESCLSDLTQLGAGVKGGPCALLDPPCTAGHQCVLQPVQCIQSPCPPIASCVPPDYHDYD</sequence>
<evidence type="ECO:0000313" key="3">
    <source>
        <dbReference type="RefSeq" id="XP_024939472.1"/>
    </source>
</evidence>
<keyword evidence="2" id="KW-1185">Reference proteome</keyword>
<dbReference type="AlphaFoldDB" id="A0AAJ7W0G2"/>
<organism evidence="2 3">
    <name type="scientific">Cephus cinctus</name>
    <name type="common">Wheat stem sawfly</name>
    <dbReference type="NCBI Taxonomy" id="211228"/>
    <lineage>
        <taxon>Eukaryota</taxon>
        <taxon>Metazoa</taxon>
        <taxon>Ecdysozoa</taxon>
        <taxon>Arthropoda</taxon>
        <taxon>Hexapoda</taxon>
        <taxon>Insecta</taxon>
        <taxon>Pterygota</taxon>
        <taxon>Neoptera</taxon>
        <taxon>Endopterygota</taxon>
        <taxon>Hymenoptera</taxon>
        <taxon>Cephoidea</taxon>
        <taxon>Cephidae</taxon>
        <taxon>Cephus</taxon>
    </lineage>
</organism>
<feature type="chain" id="PRO_5042590257" evidence="1">
    <location>
        <begin position="21"/>
        <end position="112"/>
    </location>
</feature>
<dbReference type="GeneID" id="112494162"/>
<dbReference type="RefSeq" id="XP_024939472.1">
    <property type="nucleotide sequence ID" value="XM_025083704.1"/>
</dbReference>
<dbReference type="KEGG" id="ccin:112494162"/>
<proteinExistence type="predicted"/>
<evidence type="ECO:0000313" key="2">
    <source>
        <dbReference type="Proteomes" id="UP000694920"/>
    </source>
</evidence>
<keyword evidence="1" id="KW-0732">Signal</keyword>
<reference evidence="3" key="1">
    <citation type="submission" date="2025-08" db="UniProtKB">
        <authorList>
            <consortium name="RefSeq"/>
        </authorList>
    </citation>
    <scope>IDENTIFICATION</scope>
</reference>